<dbReference type="Proteomes" id="UP000236743">
    <property type="component" value="Unassembled WGS sequence"/>
</dbReference>
<dbReference type="AlphaFoldDB" id="A0A1H6D4P8"/>
<dbReference type="Pfam" id="PF02585">
    <property type="entry name" value="PIG-L"/>
    <property type="match status" value="1"/>
</dbReference>
<dbReference type="EMBL" id="FNUY01000016">
    <property type="protein sequence ID" value="SEG80312.1"/>
    <property type="molecule type" value="Genomic_DNA"/>
</dbReference>
<sequence>MLTTKAKKPALFLFPHQDDEFAVFSLLEQNVRNGIRNICVYLTDGGGNSASPIARDAESQSVLAKLGIAKEDIIIFGGAERVPDGKLVDAMDRTFSELVDRFGPADIGTVYAPAWEGGHPDHDAATLIASAFAKQFPDVDVWQFPLYNSYRVGIVPFRVFNPIPGNGDIVRVPFSGSAIGRYLGYCLAYRTQRKTFAALLPFVALSFMLDRSQMLQSLNHDRLSSKPHDGDMLYERRRWLTWEQFKARAASFVSR</sequence>
<keyword evidence="2" id="KW-1185">Reference proteome</keyword>
<dbReference type="Gene3D" id="3.40.50.10320">
    <property type="entry name" value="LmbE-like"/>
    <property type="match status" value="1"/>
</dbReference>
<protein>
    <submittedName>
        <fullName evidence="1">GlcNAc-PI de-N-acetylase</fullName>
    </submittedName>
</protein>
<gene>
    <name evidence="1" type="ORF">SAMN04488115_11630</name>
</gene>
<name>A0A1H6D4P8_9HYPH</name>
<evidence type="ECO:0000313" key="2">
    <source>
        <dbReference type="Proteomes" id="UP000236743"/>
    </source>
</evidence>
<accession>A0A1H6D4P8</accession>
<organism evidence="1 2">
    <name type="scientific">Bosea lathyri</name>
    <dbReference type="NCBI Taxonomy" id="1036778"/>
    <lineage>
        <taxon>Bacteria</taxon>
        <taxon>Pseudomonadati</taxon>
        <taxon>Pseudomonadota</taxon>
        <taxon>Alphaproteobacteria</taxon>
        <taxon>Hyphomicrobiales</taxon>
        <taxon>Boseaceae</taxon>
        <taxon>Bosea</taxon>
    </lineage>
</organism>
<proteinExistence type="predicted"/>
<reference evidence="1 2" key="1">
    <citation type="submission" date="2016-10" db="EMBL/GenBank/DDBJ databases">
        <authorList>
            <person name="de Groot N.N."/>
        </authorList>
    </citation>
    <scope>NUCLEOTIDE SEQUENCE [LARGE SCALE GENOMIC DNA]</scope>
    <source>
        <strain evidence="1 2">DSM 26656</strain>
    </source>
</reference>
<dbReference type="InterPro" id="IPR024078">
    <property type="entry name" value="LmbE-like_dom_sf"/>
</dbReference>
<evidence type="ECO:0000313" key="1">
    <source>
        <dbReference type="EMBL" id="SEG80312.1"/>
    </source>
</evidence>
<dbReference type="InterPro" id="IPR003737">
    <property type="entry name" value="GlcNAc_PI_deacetylase-related"/>
</dbReference>
<dbReference type="SUPFAM" id="SSF102588">
    <property type="entry name" value="LmbE-like"/>
    <property type="match status" value="1"/>
</dbReference>